<dbReference type="SUPFAM" id="SSF54427">
    <property type="entry name" value="NTF2-like"/>
    <property type="match status" value="1"/>
</dbReference>
<dbReference type="EMBL" id="CP002691">
    <property type="protein sequence ID" value="AEE49973.1"/>
    <property type="molecule type" value="Genomic_DNA"/>
</dbReference>
<sequence>MKNRLVLLALSLTCYTSFAQTDRQQIETTIQLYFDGWATGDTAKLSKAMHHSCQLKNYNYRSGQFILMPKLDYVSRFRPRERDKSLSTNIVYVDITDNLIAGAKVEIHTATDKFTDYFNLMKTTEGWLIFDKISTRTPHRIRTAAPEKEVVLSGLNRPWSMAFLSEEEVLISEKEGDLVKVNLRTKVKTPIKGYPSDIVTTLGGFGDNAGKFEVLLDPQFAQNKYLYLSYTAETTAGKTTKVVRATLENDVLTNLKTLLLAAPYTNECCHYGGGMTFGPDGKLYISIGERLFTEKDEPALPIAQNVQDKRGKIYRINSDGSIPNDNPDFGVGATPGLYAIGIRATQGLTHDPISHKIWFSEHGTHQGDEINVLKAGANYGWPIKTTGKYRFEGYTPPKLKDSTYTAPLWFWQHTVAPTGLTFYSGDEFPTWKGNLFVTGLSKGSLWRFTVENETVKNVEELFLDSRVRARKVLQSPMGKLYILTDETNGQLIRIVNRH</sequence>
<dbReference type="InterPro" id="IPR011041">
    <property type="entry name" value="Quinoprot_gluc/sorb_DH_b-prop"/>
</dbReference>
<proteinExistence type="predicted"/>
<feature type="signal peptide" evidence="1">
    <location>
        <begin position="1"/>
        <end position="19"/>
    </location>
</feature>
<gene>
    <name evidence="3" type="ordered locus">Halhy_2088</name>
</gene>
<dbReference type="Pfam" id="PF07995">
    <property type="entry name" value="GSDH"/>
    <property type="match status" value="1"/>
</dbReference>
<dbReference type="Pfam" id="PF12893">
    <property type="entry name" value="Lumazine_bd_2"/>
    <property type="match status" value="1"/>
</dbReference>
<dbReference type="KEGG" id="hhy:Halhy_2088"/>
<name>F4KQI4_HALH1</name>
<dbReference type="InterPro" id="IPR011042">
    <property type="entry name" value="6-blade_b-propeller_TolB-like"/>
</dbReference>
<evidence type="ECO:0000259" key="2">
    <source>
        <dbReference type="Pfam" id="PF07995"/>
    </source>
</evidence>
<dbReference type="AlphaFoldDB" id="F4KQI4"/>
<dbReference type="SUPFAM" id="SSF50952">
    <property type="entry name" value="Soluble quinoprotein glucose dehydrogenase"/>
    <property type="match status" value="1"/>
</dbReference>
<dbReference type="PANTHER" id="PTHR19328:SF75">
    <property type="entry name" value="ALDOSE SUGAR DEHYDROGENASE YLII"/>
    <property type="match status" value="1"/>
</dbReference>
<keyword evidence="4" id="KW-1185">Reference proteome</keyword>
<reference evidence="3 4" key="1">
    <citation type="journal article" date="2011" name="Stand. Genomic Sci.">
        <title>Complete genome sequence of Haliscomenobacter hydrossis type strain (O).</title>
        <authorList>
            <consortium name="US DOE Joint Genome Institute (JGI-PGF)"/>
            <person name="Daligault H."/>
            <person name="Lapidus A."/>
            <person name="Zeytun A."/>
            <person name="Nolan M."/>
            <person name="Lucas S."/>
            <person name="Del Rio T.G."/>
            <person name="Tice H."/>
            <person name="Cheng J.F."/>
            <person name="Tapia R."/>
            <person name="Han C."/>
            <person name="Goodwin L."/>
            <person name="Pitluck S."/>
            <person name="Liolios K."/>
            <person name="Pagani I."/>
            <person name="Ivanova N."/>
            <person name="Huntemann M."/>
            <person name="Mavromatis K."/>
            <person name="Mikhailova N."/>
            <person name="Pati A."/>
            <person name="Chen A."/>
            <person name="Palaniappan K."/>
            <person name="Land M."/>
            <person name="Hauser L."/>
            <person name="Brambilla E.M."/>
            <person name="Rohde M."/>
            <person name="Verbarg S."/>
            <person name="Goker M."/>
            <person name="Bristow J."/>
            <person name="Eisen J.A."/>
            <person name="Markowitz V."/>
            <person name="Hugenholtz P."/>
            <person name="Kyrpides N.C."/>
            <person name="Klenk H.P."/>
            <person name="Woyke T."/>
        </authorList>
    </citation>
    <scope>NUCLEOTIDE SEQUENCE [LARGE SCALE GENOMIC DNA]</scope>
    <source>
        <strain evidence="4">ATCC 27775 / DSM 1100 / LMG 10767 / O</strain>
    </source>
</reference>
<dbReference type="Gene3D" id="3.10.450.50">
    <property type="match status" value="1"/>
</dbReference>
<dbReference type="OrthoDB" id="9770043at2"/>
<dbReference type="STRING" id="760192.Halhy_2088"/>
<dbReference type="HOGENOM" id="CLU_012253_1_1_10"/>
<dbReference type="Proteomes" id="UP000008461">
    <property type="component" value="Chromosome"/>
</dbReference>
<dbReference type="InterPro" id="IPR039437">
    <property type="entry name" value="FrzH/put_lumazine-bd"/>
</dbReference>
<accession>F4KQI4</accession>
<protein>
    <recommendedName>
        <fullName evidence="2">Glucose/Sorbosone dehydrogenase domain-containing protein</fullName>
    </recommendedName>
</protein>
<dbReference type="eggNOG" id="COG2133">
    <property type="taxonomic scope" value="Bacteria"/>
</dbReference>
<evidence type="ECO:0000313" key="4">
    <source>
        <dbReference type="Proteomes" id="UP000008461"/>
    </source>
</evidence>
<keyword evidence="1" id="KW-0732">Signal</keyword>
<evidence type="ECO:0000256" key="1">
    <source>
        <dbReference type="SAM" id="SignalP"/>
    </source>
</evidence>
<dbReference type="PANTHER" id="PTHR19328">
    <property type="entry name" value="HEDGEHOG-INTERACTING PROTEIN"/>
    <property type="match status" value="1"/>
</dbReference>
<dbReference type="RefSeq" id="WP_013764526.1">
    <property type="nucleotide sequence ID" value="NC_015510.1"/>
</dbReference>
<organism evidence="3 4">
    <name type="scientific">Haliscomenobacter hydrossis (strain ATCC 27775 / DSM 1100 / LMG 10767 / O)</name>
    <dbReference type="NCBI Taxonomy" id="760192"/>
    <lineage>
        <taxon>Bacteria</taxon>
        <taxon>Pseudomonadati</taxon>
        <taxon>Bacteroidota</taxon>
        <taxon>Saprospiria</taxon>
        <taxon>Saprospirales</taxon>
        <taxon>Haliscomenobacteraceae</taxon>
        <taxon>Haliscomenobacter</taxon>
    </lineage>
</organism>
<dbReference type="Gene3D" id="2.120.10.30">
    <property type="entry name" value="TolB, C-terminal domain"/>
    <property type="match status" value="1"/>
</dbReference>
<dbReference type="InterPro" id="IPR032710">
    <property type="entry name" value="NTF2-like_dom_sf"/>
</dbReference>
<feature type="domain" description="Glucose/Sorbosone dehydrogenase" evidence="2">
    <location>
        <begin position="155"/>
        <end position="493"/>
    </location>
</feature>
<reference key="2">
    <citation type="submission" date="2011-04" db="EMBL/GenBank/DDBJ databases">
        <title>Complete sequence of chromosome of Haliscomenobacter hydrossis DSM 1100.</title>
        <authorList>
            <consortium name="US DOE Joint Genome Institute (JGI-PGF)"/>
            <person name="Lucas S."/>
            <person name="Han J."/>
            <person name="Lapidus A."/>
            <person name="Bruce D."/>
            <person name="Goodwin L."/>
            <person name="Pitluck S."/>
            <person name="Peters L."/>
            <person name="Kyrpides N."/>
            <person name="Mavromatis K."/>
            <person name="Ivanova N."/>
            <person name="Ovchinnikova G."/>
            <person name="Pagani I."/>
            <person name="Daligault H."/>
            <person name="Detter J.C."/>
            <person name="Han C."/>
            <person name="Land M."/>
            <person name="Hauser L."/>
            <person name="Markowitz V."/>
            <person name="Cheng J.-F."/>
            <person name="Hugenholtz P."/>
            <person name="Woyke T."/>
            <person name="Wu D."/>
            <person name="Verbarg S."/>
            <person name="Frueling A."/>
            <person name="Brambilla E."/>
            <person name="Klenk H.-P."/>
            <person name="Eisen J.A."/>
        </authorList>
    </citation>
    <scope>NUCLEOTIDE SEQUENCE</scope>
    <source>
        <strain>DSM 1100</strain>
    </source>
</reference>
<dbReference type="InterPro" id="IPR012938">
    <property type="entry name" value="Glc/Sorbosone_DH"/>
</dbReference>
<evidence type="ECO:0000313" key="3">
    <source>
        <dbReference type="EMBL" id="AEE49973.1"/>
    </source>
</evidence>
<feature type="chain" id="PRO_5003316940" description="Glucose/Sorbosone dehydrogenase domain-containing protein" evidence="1">
    <location>
        <begin position="20"/>
        <end position="498"/>
    </location>
</feature>